<evidence type="ECO:0000313" key="9">
    <source>
        <dbReference type="EMBL" id="EHH67686.1"/>
    </source>
</evidence>
<feature type="region of interest" description="Disordered" evidence="6">
    <location>
        <begin position="214"/>
        <end position="233"/>
    </location>
</feature>
<dbReference type="AlphaFoldDB" id="G6XK90"/>
<evidence type="ECO:0000256" key="7">
    <source>
        <dbReference type="SAM" id="Phobius"/>
    </source>
</evidence>
<gene>
    <name evidence="9" type="ORF">GMO_19060</name>
</gene>
<evidence type="ECO:0000256" key="1">
    <source>
        <dbReference type="ARBA" id="ARBA00004651"/>
    </source>
</evidence>
<feature type="transmembrane region" description="Helical" evidence="7">
    <location>
        <begin position="67"/>
        <end position="86"/>
    </location>
</feature>
<keyword evidence="2" id="KW-1003">Cell membrane</keyword>
<dbReference type="STRING" id="1088869.GMO_19060"/>
<feature type="domain" description="VTT" evidence="8">
    <location>
        <begin position="66"/>
        <end position="171"/>
    </location>
</feature>
<dbReference type="EMBL" id="AGQV01000006">
    <property type="protein sequence ID" value="EHH67686.1"/>
    <property type="molecule type" value="Genomic_DNA"/>
</dbReference>
<evidence type="ECO:0000256" key="2">
    <source>
        <dbReference type="ARBA" id="ARBA00022475"/>
    </source>
</evidence>
<protein>
    <recommendedName>
        <fullName evidence="8">VTT domain-containing protein</fullName>
    </recommendedName>
</protein>
<evidence type="ECO:0000313" key="10">
    <source>
        <dbReference type="Proteomes" id="UP000004949"/>
    </source>
</evidence>
<evidence type="ECO:0000256" key="6">
    <source>
        <dbReference type="SAM" id="MobiDB-lite"/>
    </source>
</evidence>
<evidence type="ECO:0000256" key="5">
    <source>
        <dbReference type="ARBA" id="ARBA00023136"/>
    </source>
</evidence>
<keyword evidence="5 7" id="KW-0472">Membrane</keyword>
<sequence>MFRHILYRIRTLLHLTHILDQLLRQYGYGVIGVTVMFESMGLPLPAESLIIGASLYAGSTHHLEIRWIALAAVLGAIMGDNIGYLLGHHFGYSILQKHGKKVGLTEERLMLGRYLFRKHGGIVVFFGRFIAVLRVFVAILAGANRMPWHSFLIFNAMGGICWAGGYAFVTYELGQQIEKISGPVGIIMAVLGVCCLLGAFLFLKKNEKRLTEEAMKHAEAEEKKDNSRQKKPA</sequence>
<feature type="transmembrane region" description="Helical" evidence="7">
    <location>
        <begin position="148"/>
        <end position="168"/>
    </location>
</feature>
<accession>G6XK90</accession>
<dbReference type="PANTHER" id="PTHR42709:SF6">
    <property type="entry name" value="UNDECAPRENYL PHOSPHATE TRANSPORTER A"/>
    <property type="match status" value="1"/>
</dbReference>
<dbReference type="GO" id="GO:0005886">
    <property type="term" value="C:plasma membrane"/>
    <property type="evidence" value="ECO:0007669"/>
    <property type="project" value="UniProtKB-SubCell"/>
</dbReference>
<name>G6XK90_9PROT</name>
<keyword evidence="10" id="KW-1185">Reference proteome</keyword>
<dbReference type="PATRIC" id="fig|1088869.3.peg.1901"/>
<dbReference type="PANTHER" id="PTHR42709">
    <property type="entry name" value="ALKALINE PHOSPHATASE LIKE PROTEIN"/>
    <property type="match status" value="1"/>
</dbReference>
<organism evidence="9 10">
    <name type="scientific">Gluconobacter morbifer G707</name>
    <dbReference type="NCBI Taxonomy" id="1088869"/>
    <lineage>
        <taxon>Bacteria</taxon>
        <taxon>Pseudomonadati</taxon>
        <taxon>Pseudomonadota</taxon>
        <taxon>Alphaproteobacteria</taxon>
        <taxon>Acetobacterales</taxon>
        <taxon>Acetobacteraceae</taxon>
        <taxon>Gluconobacter</taxon>
    </lineage>
</organism>
<evidence type="ECO:0000256" key="4">
    <source>
        <dbReference type="ARBA" id="ARBA00022989"/>
    </source>
</evidence>
<dbReference type="InterPro" id="IPR051311">
    <property type="entry name" value="DedA_domain"/>
</dbReference>
<proteinExistence type="predicted"/>
<evidence type="ECO:0000256" key="3">
    <source>
        <dbReference type="ARBA" id="ARBA00022692"/>
    </source>
</evidence>
<keyword evidence="4 7" id="KW-1133">Transmembrane helix</keyword>
<feature type="transmembrane region" description="Helical" evidence="7">
    <location>
        <begin position="180"/>
        <end position="203"/>
    </location>
</feature>
<keyword evidence="3 7" id="KW-0812">Transmembrane</keyword>
<evidence type="ECO:0000259" key="8">
    <source>
        <dbReference type="Pfam" id="PF09335"/>
    </source>
</evidence>
<dbReference type="eggNOG" id="COG0586">
    <property type="taxonomic scope" value="Bacteria"/>
</dbReference>
<comment type="caution">
    <text evidence="9">The sequence shown here is derived from an EMBL/GenBank/DDBJ whole genome shotgun (WGS) entry which is preliminary data.</text>
</comment>
<reference evidence="9 10" key="1">
    <citation type="submission" date="2011-10" db="EMBL/GenBank/DDBJ databases">
        <title>Genome sequence of Gluconobacter morbifer G707, isolated from Drosophila gut.</title>
        <authorList>
            <person name="Lee W.-J."/>
            <person name="Kim E.-K."/>
        </authorList>
    </citation>
    <scope>NUCLEOTIDE SEQUENCE [LARGE SCALE GENOMIC DNA]</scope>
    <source>
        <strain evidence="9 10">G707</strain>
    </source>
</reference>
<dbReference type="Pfam" id="PF09335">
    <property type="entry name" value="VTT_dom"/>
    <property type="match status" value="1"/>
</dbReference>
<dbReference type="InterPro" id="IPR032816">
    <property type="entry name" value="VTT_dom"/>
</dbReference>
<comment type="subcellular location">
    <subcellularLocation>
        <location evidence="1">Cell membrane</location>
        <topology evidence="1">Multi-pass membrane protein</topology>
    </subcellularLocation>
</comment>
<dbReference type="Proteomes" id="UP000004949">
    <property type="component" value="Unassembled WGS sequence"/>
</dbReference>
<feature type="transmembrane region" description="Helical" evidence="7">
    <location>
        <begin position="120"/>
        <end position="141"/>
    </location>
</feature>